<evidence type="ECO:0000256" key="9">
    <source>
        <dbReference type="ARBA" id="ARBA00023160"/>
    </source>
</evidence>
<evidence type="ECO:0000313" key="15">
    <source>
        <dbReference type="Proteomes" id="UP000231019"/>
    </source>
</evidence>
<dbReference type="Proteomes" id="UP000231019">
    <property type="component" value="Unassembled WGS sequence"/>
</dbReference>
<comment type="caution">
    <text evidence="14">The sequence shown here is derived from an EMBL/GenBank/DDBJ whole genome shotgun (WGS) entry which is preliminary data.</text>
</comment>
<feature type="domain" description="Carrier" evidence="13">
    <location>
        <begin position="4"/>
        <end position="79"/>
    </location>
</feature>
<dbReference type="NCBIfam" id="NF002151">
    <property type="entry name" value="PRK00982.1-5"/>
    <property type="match status" value="1"/>
</dbReference>
<reference evidence="14 15" key="1">
    <citation type="submission" date="2017-09" db="EMBL/GenBank/DDBJ databases">
        <title>Depth-based differentiation of microbial function through sediment-hosted aquifers and enrichment of novel symbionts in the deep terrestrial subsurface.</title>
        <authorList>
            <person name="Probst A.J."/>
            <person name="Ladd B."/>
            <person name="Jarett J.K."/>
            <person name="Geller-Mcgrath D.E."/>
            <person name="Sieber C.M."/>
            <person name="Emerson J.B."/>
            <person name="Anantharaman K."/>
            <person name="Thomas B.C."/>
            <person name="Malmstrom R."/>
            <person name="Stieglmeier M."/>
            <person name="Klingl A."/>
            <person name="Woyke T."/>
            <person name="Ryan C.M."/>
            <person name="Banfield J.F."/>
        </authorList>
    </citation>
    <scope>NUCLEOTIDE SEQUENCE [LARGE SCALE GENOMIC DNA]</scope>
    <source>
        <strain evidence="14">CG17_big_fil_post_rev_8_21_14_2_50_48_46</strain>
    </source>
</reference>
<dbReference type="EMBL" id="PFFQ01000053">
    <property type="protein sequence ID" value="PIW15420.1"/>
    <property type="molecule type" value="Genomic_DNA"/>
</dbReference>
<dbReference type="UniPathway" id="UPA00094"/>
<keyword evidence="4 10" id="KW-0596">Phosphopantetheine</keyword>
<comment type="similarity">
    <text evidence="3 10">Belongs to the acyl carrier protein (ACP) family.</text>
</comment>
<evidence type="ECO:0000256" key="6">
    <source>
        <dbReference type="ARBA" id="ARBA00022553"/>
    </source>
</evidence>
<keyword evidence="8 10" id="KW-0443">Lipid metabolism</keyword>
<proteinExistence type="inferred from homology"/>
<dbReference type="FunFam" id="1.10.1200.10:FF:000003">
    <property type="entry name" value="Acyl carrier protein"/>
    <property type="match status" value="1"/>
</dbReference>
<dbReference type="GO" id="GO:0000035">
    <property type="term" value="F:acyl binding"/>
    <property type="evidence" value="ECO:0007669"/>
    <property type="project" value="TreeGrafter"/>
</dbReference>
<evidence type="ECO:0000256" key="8">
    <source>
        <dbReference type="ARBA" id="ARBA00023098"/>
    </source>
</evidence>
<keyword evidence="6 10" id="KW-0597">Phosphoprotein</keyword>
<evidence type="ECO:0000256" key="12">
    <source>
        <dbReference type="RuleBase" id="RU003545"/>
    </source>
</evidence>
<evidence type="ECO:0000259" key="13">
    <source>
        <dbReference type="PROSITE" id="PS50075"/>
    </source>
</evidence>
<organism evidence="14 15">
    <name type="scientific">bacterium (Candidatus Blackallbacteria) CG17_big_fil_post_rev_8_21_14_2_50_48_46</name>
    <dbReference type="NCBI Taxonomy" id="2014261"/>
    <lineage>
        <taxon>Bacteria</taxon>
        <taxon>Candidatus Blackallbacteria</taxon>
    </lineage>
</organism>
<evidence type="ECO:0000256" key="11">
    <source>
        <dbReference type="NCBIfam" id="TIGR00517"/>
    </source>
</evidence>
<evidence type="ECO:0000256" key="4">
    <source>
        <dbReference type="ARBA" id="ARBA00022450"/>
    </source>
</evidence>
<dbReference type="InterPro" id="IPR006162">
    <property type="entry name" value="Ppantetheine_attach_site"/>
</dbReference>
<comment type="pathway">
    <text evidence="2 10 12">Lipid metabolism; fatty acid biosynthesis.</text>
</comment>
<dbReference type="GO" id="GO:0031177">
    <property type="term" value="F:phosphopantetheine binding"/>
    <property type="evidence" value="ECO:0007669"/>
    <property type="project" value="InterPro"/>
</dbReference>
<dbReference type="PROSITE" id="PS50075">
    <property type="entry name" value="CARRIER"/>
    <property type="match status" value="1"/>
</dbReference>
<dbReference type="SMART" id="SM00823">
    <property type="entry name" value="PKS_PP"/>
    <property type="match status" value="1"/>
</dbReference>
<keyword evidence="10" id="KW-0963">Cytoplasm</keyword>
<dbReference type="AlphaFoldDB" id="A0A2M7G243"/>
<feature type="modified residue" description="O-(pantetheine 4'-phosphoryl)serine" evidence="10">
    <location>
        <position position="39"/>
    </location>
</feature>
<dbReference type="PANTHER" id="PTHR20863:SF76">
    <property type="entry name" value="CARRIER DOMAIN-CONTAINING PROTEIN"/>
    <property type="match status" value="1"/>
</dbReference>
<comment type="PTM">
    <text evidence="10">4'-phosphopantetheine is transferred from CoA to a specific serine of apo-ACP by AcpS. This modification is essential for activity because fatty acids are bound in thioester linkage to the sulfhydryl of the prosthetic group.</text>
</comment>
<dbReference type="InterPro" id="IPR009081">
    <property type="entry name" value="PP-bd_ACP"/>
</dbReference>
<protein>
    <recommendedName>
        <fullName evidence="10 11">Acyl carrier protein</fullName>
        <shortName evidence="10">ACP</shortName>
    </recommendedName>
</protein>
<keyword evidence="7 10" id="KW-0276">Fatty acid metabolism</keyword>
<sequence length="79" mass="8674">MSKDEILEKIRSIVVEQLGVEASQVTPDANFINDLGADSLGTVELIMSLEEAFDIDIPDDKAEQIRTVGDALVYIEQHA</sequence>
<keyword evidence="9 10" id="KW-0275">Fatty acid biosynthesis</keyword>
<dbReference type="GO" id="GO:0005829">
    <property type="term" value="C:cytosol"/>
    <property type="evidence" value="ECO:0007669"/>
    <property type="project" value="TreeGrafter"/>
</dbReference>
<evidence type="ECO:0000256" key="5">
    <source>
        <dbReference type="ARBA" id="ARBA00022516"/>
    </source>
</evidence>
<evidence type="ECO:0000256" key="7">
    <source>
        <dbReference type="ARBA" id="ARBA00022832"/>
    </source>
</evidence>
<dbReference type="InterPro" id="IPR020806">
    <property type="entry name" value="PKS_PP-bd"/>
</dbReference>
<evidence type="ECO:0000256" key="10">
    <source>
        <dbReference type="HAMAP-Rule" id="MF_01217"/>
    </source>
</evidence>
<comment type="function">
    <text evidence="1 10 12">Carrier of the growing fatty acid chain in fatty acid biosynthesis.</text>
</comment>
<dbReference type="GO" id="GO:0009245">
    <property type="term" value="P:lipid A biosynthetic process"/>
    <property type="evidence" value="ECO:0007669"/>
    <property type="project" value="TreeGrafter"/>
</dbReference>
<dbReference type="InterPro" id="IPR036736">
    <property type="entry name" value="ACP-like_sf"/>
</dbReference>
<comment type="subcellular location">
    <subcellularLocation>
        <location evidence="10">Cytoplasm</location>
    </subcellularLocation>
</comment>
<dbReference type="PROSITE" id="PS00012">
    <property type="entry name" value="PHOSPHOPANTETHEINE"/>
    <property type="match status" value="1"/>
</dbReference>
<comment type="PTM">
    <text evidence="12">4'-phosphopantetheine is transferred from CoA to a specific serine of apo-ACP by acpS.</text>
</comment>
<dbReference type="InterPro" id="IPR003231">
    <property type="entry name" value="ACP"/>
</dbReference>
<accession>A0A2M7G243</accession>
<dbReference type="Gene3D" id="1.10.1200.10">
    <property type="entry name" value="ACP-like"/>
    <property type="match status" value="1"/>
</dbReference>
<dbReference type="NCBIfam" id="TIGR00517">
    <property type="entry name" value="acyl_carrier"/>
    <property type="match status" value="1"/>
</dbReference>
<dbReference type="NCBIfam" id="NF002148">
    <property type="entry name" value="PRK00982.1-2"/>
    <property type="match status" value="1"/>
</dbReference>
<evidence type="ECO:0000313" key="14">
    <source>
        <dbReference type="EMBL" id="PIW15420.1"/>
    </source>
</evidence>
<evidence type="ECO:0000256" key="3">
    <source>
        <dbReference type="ARBA" id="ARBA00010930"/>
    </source>
</evidence>
<name>A0A2M7G243_9BACT</name>
<dbReference type="Pfam" id="PF00550">
    <property type="entry name" value="PP-binding"/>
    <property type="match status" value="1"/>
</dbReference>
<gene>
    <name evidence="10" type="primary">acpP</name>
    <name evidence="14" type="ORF">COW36_18575</name>
</gene>
<dbReference type="NCBIfam" id="NF002150">
    <property type="entry name" value="PRK00982.1-4"/>
    <property type="match status" value="1"/>
</dbReference>
<dbReference type="SUPFAM" id="SSF47336">
    <property type="entry name" value="ACP-like"/>
    <property type="match status" value="1"/>
</dbReference>
<dbReference type="HAMAP" id="MF_01217">
    <property type="entry name" value="Acyl_carrier"/>
    <property type="match status" value="1"/>
</dbReference>
<dbReference type="GO" id="GO:0000036">
    <property type="term" value="F:acyl carrier activity"/>
    <property type="evidence" value="ECO:0007669"/>
    <property type="project" value="UniProtKB-UniRule"/>
</dbReference>
<dbReference type="PANTHER" id="PTHR20863">
    <property type="entry name" value="ACYL CARRIER PROTEIN"/>
    <property type="match status" value="1"/>
</dbReference>
<dbReference type="GO" id="GO:0016020">
    <property type="term" value="C:membrane"/>
    <property type="evidence" value="ECO:0007669"/>
    <property type="project" value="GOC"/>
</dbReference>
<evidence type="ECO:0000256" key="1">
    <source>
        <dbReference type="ARBA" id="ARBA00003180"/>
    </source>
</evidence>
<evidence type="ECO:0000256" key="2">
    <source>
        <dbReference type="ARBA" id="ARBA00005194"/>
    </source>
</evidence>
<keyword evidence="5 10" id="KW-0444">Lipid biosynthesis</keyword>